<dbReference type="Proteomes" id="UP000190229">
    <property type="component" value="Unassembled WGS sequence"/>
</dbReference>
<feature type="transmembrane region" description="Helical" evidence="9">
    <location>
        <begin position="98"/>
        <end position="120"/>
    </location>
</feature>
<keyword evidence="13" id="KW-1185">Reference proteome</keyword>
<dbReference type="Pfam" id="PF16916">
    <property type="entry name" value="ZT_dimer"/>
    <property type="match status" value="1"/>
</dbReference>
<feature type="domain" description="Cation efflux protein cytoplasmic" evidence="11">
    <location>
        <begin position="224"/>
        <end position="299"/>
    </location>
</feature>
<dbReference type="Gene3D" id="1.20.1510.10">
    <property type="entry name" value="Cation efflux protein transmembrane domain"/>
    <property type="match status" value="1"/>
</dbReference>
<feature type="transmembrane region" description="Helical" evidence="9">
    <location>
        <begin position="171"/>
        <end position="189"/>
    </location>
</feature>
<comment type="caution">
    <text evidence="12">The sequence shown here is derived from an EMBL/GenBank/DDBJ whole genome shotgun (WGS) entry which is preliminary data.</text>
</comment>
<dbReference type="SUPFAM" id="SSF160240">
    <property type="entry name" value="Cation efflux protein cytoplasmic domain-like"/>
    <property type="match status" value="1"/>
</dbReference>
<dbReference type="GO" id="GO:0005385">
    <property type="term" value="F:zinc ion transmembrane transporter activity"/>
    <property type="evidence" value="ECO:0007669"/>
    <property type="project" value="TreeGrafter"/>
</dbReference>
<dbReference type="Pfam" id="PF01545">
    <property type="entry name" value="Cation_efflux"/>
    <property type="match status" value="1"/>
</dbReference>
<dbReference type="NCBIfam" id="TIGR01297">
    <property type="entry name" value="CDF"/>
    <property type="match status" value="1"/>
</dbReference>
<feature type="domain" description="Cation efflux protein transmembrane" evidence="10">
    <location>
        <begin position="34"/>
        <end position="220"/>
    </location>
</feature>
<comment type="similarity">
    <text evidence="2">Belongs to the cation diffusion facilitator (CDF) transporter (TC 2.A.4) family. SLC30A subfamily.</text>
</comment>
<evidence type="ECO:0000256" key="2">
    <source>
        <dbReference type="ARBA" id="ARBA00008873"/>
    </source>
</evidence>
<evidence type="ECO:0000259" key="10">
    <source>
        <dbReference type="Pfam" id="PF01545"/>
    </source>
</evidence>
<sequence length="321" mass="34830">MTEHVHHHGHAKAHDHDHSGVFHSHAPTGQMKKAFFLTFLILVVELIGGMLSHSLALLSDAGHVLTDIAAIGLSWFALKQSEKPPSGSMTFGYHRSGILAALINGITLILITLVILWEAYSRFHHPVNVTPTWMFISAGVGLLMNLYLGLGMRHDENINVRSAVLHMLGDAAASAAVILGGLIIAFTHWNLIDPILSVLIALLIAFGAWRIVKQTVSILMEGTPTGIEVGDIVETIRAVGGVHDVHDVHIWSITSGKNALSCHAVLDGGLTIRESQHILRDVEHALAHKNIGHVTVQIEDGDHPHDDSVLCRDDDSQPHSH</sequence>
<keyword evidence="6" id="KW-0406">Ion transport</keyword>
<evidence type="ECO:0000256" key="4">
    <source>
        <dbReference type="ARBA" id="ARBA00022692"/>
    </source>
</evidence>
<feature type="transmembrane region" description="Helical" evidence="9">
    <location>
        <begin position="132"/>
        <end position="150"/>
    </location>
</feature>
<keyword evidence="3" id="KW-0813">Transport</keyword>
<proteinExistence type="inferred from homology"/>
<dbReference type="PANTHER" id="PTHR11562:SF17">
    <property type="entry name" value="RE54080P-RELATED"/>
    <property type="match status" value="1"/>
</dbReference>
<reference evidence="12 13" key="1">
    <citation type="submission" date="2017-02" db="EMBL/GenBank/DDBJ databases">
        <title>Draft genome of Acidibacillus ferrooxidans Huett2.</title>
        <authorList>
            <person name="Schopf S."/>
        </authorList>
    </citation>
    <scope>NUCLEOTIDE SEQUENCE [LARGE SCALE GENOMIC DNA]</scope>
    <source>
        <strain evidence="12 13">Huett2</strain>
    </source>
</reference>
<feature type="transmembrane region" description="Helical" evidence="9">
    <location>
        <begin position="61"/>
        <end position="78"/>
    </location>
</feature>
<dbReference type="EMBL" id="MWPS01000022">
    <property type="protein sequence ID" value="OPG16117.1"/>
    <property type="molecule type" value="Genomic_DNA"/>
</dbReference>
<comment type="subcellular location">
    <subcellularLocation>
        <location evidence="1">Membrane</location>
        <topology evidence="1">Multi-pass membrane protein</topology>
    </subcellularLocation>
</comment>
<accession>A0A1V4ET66</accession>
<evidence type="ECO:0000256" key="9">
    <source>
        <dbReference type="SAM" id="Phobius"/>
    </source>
</evidence>
<dbReference type="InterPro" id="IPR058533">
    <property type="entry name" value="Cation_efflux_TM"/>
</dbReference>
<evidence type="ECO:0000313" key="12">
    <source>
        <dbReference type="EMBL" id="OPG16117.1"/>
    </source>
</evidence>
<dbReference type="InterPro" id="IPR050681">
    <property type="entry name" value="CDF/SLC30A"/>
</dbReference>
<evidence type="ECO:0000256" key="6">
    <source>
        <dbReference type="ARBA" id="ARBA00023065"/>
    </source>
</evidence>
<evidence type="ECO:0000256" key="3">
    <source>
        <dbReference type="ARBA" id="ARBA00022448"/>
    </source>
</evidence>
<keyword evidence="7 9" id="KW-0472">Membrane</keyword>
<evidence type="ECO:0000256" key="8">
    <source>
        <dbReference type="SAM" id="MobiDB-lite"/>
    </source>
</evidence>
<feature type="region of interest" description="Disordered" evidence="8">
    <location>
        <begin position="1"/>
        <end position="23"/>
    </location>
</feature>
<dbReference type="AlphaFoldDB" id="A0A1V4ET66"/>
<dbReference type="PANTHER" id="PTHR11562">
    <property type="entry name" value="CATION EFFLUX PROTEIN/ ZINC TRANSPORTER"/>
    <property type="match status" value="1"/>
</dbReference>
<evidence type="ECO:0000256" key="1">
    <source>
        <dbReference type="ARBA" id="ARBA00004141"/>
    </source>
</evidence>
<dbReference type="RefSeq" id="WP_079290699.1">
    <property type="nucleotide sequence ID" value="NZ_MWPS01000022.1"/>
</dbReference>
<feature type="region of interest" description="Disordered" evidence="8">
    <location>
        <begin position="301"/>
        <end position="321"/>
    </location>
</feature>
<name>A0A1V4ET66_9BACL</name>
<feature type="transmembrane region" description="Helical" evidence="9">
    <location>
        <begin position="195"/>
        <end position="212"/>
    </location>
</feature>
<keyword evidence="5 9" id="KW-1133">Transmembrane helix</keyword>
<protein>
    <submittedName>
        <fullName evidence="12">Cation diffusion facilitator family transporter</fullName>
    </submittedName>
</protein>
<feature type="transmembrane region" description="Helical" evidence="9">
    <location>
        <begin position="34"/>
        <end position="55"/>
    </location>
</feature>
<dbReference type="InterPro" id="IPR027470">
    <property type="entry name" value="Cation_efflux_CTD"/>
</dbReference>
<evidence type="ECO:0000313" key="13">
    <source>
        <dbReference type="Proteomes" id="UP000190229"/>
    </source>
</evidence>
<organism evidence="12 13">
    <name type="scientific">Ferroacidibacillus organovorans</name>
    <dbReference type="NCBI Taxonomy" id="1765683"/>
    <lineage>
        <taxon>Bacteria</taxon>
        <taxon>Bacillati</taxon>
        <taxon>Bacillota</taxon>
        <taxon>Bacilli</taxon>
        <taxon>Bacillales</taxon>
        <taxon>Alicyclobacillaceae</taxon>
        <taxon>Ferroacidibacillus</taxon>
    </lineage>
</organism>
<dbReference type="InterPro" id="IPR002524">
    <property type="entry name" value="Cation_efflux"/>
</dbReference>
<dbReference type="InterPro" id="IPR027469">
    <property type="entry name" value="Cation_efflux_TMD_sf"/>
</dbReference>
<keyword evidence="4 9" id="KW-0812">Transmembrane</keyword>
<feature type="compositionally biased region" description="Basic residues" evidence="8">
    <location>
        <begin position="1"/>
        <end position="11"/>
    </location>
</feature>
<dbReference type="Gene3D" id="3.30.70.1350">
    <property type="entry name" value="Cation efflux protein, cytoplasmic domain"/>
    <property type="match status" value="1"/>
</dbReference>
<gene>
    <name evidence="12" type="ORF">B2M26_08740</name>
</gene>
<evidence type="ECO:0000259" key="11">
    <source>
        <dbReference type="Pfam" id="PF16916"/>
    </source>
</evidence>
<dbReference type="GO" id="GO:0005886">
    <property type="term" value="C:plasma membrane"/>
    <property type="evidence" value="ECO:0007669"/>
    <property type="project" value="TreeGrafter"/>
</dbReference>
<dbReference type="InterPro" id="IPR036837">
    <property type="entry name" value="Cation_efflux_CTD_sf"/>
</dbReference>
<dbReference type="SUPFAM" id="SSF161111">
    <property type="entry name" value="Cation efflux protein transmembrane domain-like"/>
    <property type="match status" value="1"/>
</dbReference>
<evidence type="ECO:0000256" key="7">
    <source>
        <dbReference type="ARBA" id="ARBA00023136"/>
    </source>
</evidence>
<evidence type="ECO:0000256" key="5">
    <source>
        <dbReference type="ARBA" id="ARBA00022989"/>
    </source>
</evidence>